<organism evidence="2 3">
    <name type="scientific">Actinomadura spongiicola</name>
    <dbReference type="NCBI Taxonomy" id="2303421"/>
    <lineage>
        <taxon>Bacteria</taxon>
        <taxon>Bacillati</taxon>
        <taxon>Actinomycetota</taxon>
        <taxon>Actinomycetes</taxon>
        <taxon>Streptosporangiales</taxon>
        <taxon>Thermomonosporaceae</taxon>
        <taxon>Actinomadura</taxon>
    </lineage>
</organism>
<keyword evidence="3" id="KW-1185">Reference proteome</keyword>
<evidence type="ECO:0000259" key="1">
    <source>
        <dbReference type="PROSITE" id="PS51664"/>
    </source>
</evidence>
<accession>A0A372G7H6</accession>
<dbReference type="Pfam" id="PF02624">
    <property type="entry name" value="YcaO"/>
    <property type="match status" value="1"/>
</dbReference>
<dbReference type="PANTHER" id="PTHR37809">
    <property type="entry name" value="RIBOSOMAL PROTEIN S12 METHYLTHIOTRANSFERASE ACCESSORY FACTOR YCAO"/>
    <property type="match status" value="1"/>
</dbReference>
<dbReference type="Gene3D" id="3.30.40.250">
    <property type="match status" value="1"/>
</dbReference>
<dbReference type="PANTHER" id="PTHR37809:SF1">
    <property type="entry name" value="RIBOSOMAL PROTEIN S12 METHYLTHIOTRANSFERASE ACCESSORY FACTOR YCAO"/>
    <property type="match status" value="1"/>
</dbReference>
<evidence type="ECO:0000313" key="3">
    <source>
        <dbReference type="Proteomes" id="UP000262882"/>
    </source>
</evidence>
<dbReference type="Gene3D" id="3.30.160.660">
    <property type="match status" value="1"/>
</dbReference>
<gene>
    <name evidence="2" type="ORF">D0T12_32375</name>
</gene>
<proteinExistence type="predicted"/>
<dbReference type="Proteomes" id="UP000262882">
    <property type="component" value="Unassembled WGS sequence"/>
</dbReference>
<dbReference type="AlphaFoldDB" id="A0A372G7H6"/>
<dbReference type="EMBL" id="QVNQ01000014">
    <property type="protein sequence ID" value="RFS81335.1"/>
    <property type="molecule type" value="Genomic_DNA"/>
</dbReference>
<dbReference type="InterPro" id="IPR027624">
    <property type="entry name" value="TOMM_cyclo_SagD"/>
</dbReference>
<dbReference type="NCBIfam" id="TIGR03604">
    <property type="entry name" value="TOMM_cyclo_SagD"/>
    <property type="match status" value="1"/>
</dbReference>
<evidence type="ECO:0000313" key="2">
    <source>
        <dbReference type="EMBL" id="RFS81335.1"/>
    </source>
</evidence>
<feature type="domain" description="YcaO" evidence="1">
    <location>
        <begin position="76"/>
        <end position="476"/>
    </location>
</feature>
<protein>
    <submittedName>
        <fullName evidence="2">Bacteriocin biosynthesis protein SagD</fullName>
    </submittedName>
</protein>
<reference evidence="2 3" key="1">
    <citation type="submission" date="2018-08" db="EMBL/GenBank/DDBJ databases">
        <title>Actinomadura spongicola sp. nov., isolated from marine sponge Leucetta chagosensis.</title>
        <authorList>
            <person name="Li L."/>
            <person name="Lin H.W."/>
        </authorList>
    </citation>
    <scope>NUCLEOTIDE SEQUENCE [LARGE SCALE GENOMIC DNA]</scope>
    <source>
        <strain evidence="2 3">LHW52907</strain>
    </source>
</reference>
<sequence length="476" mass="51112">MSPSGTGAREREEQVKRQIVRADVNGVAAGAPSGLVRRVEIDRPRVRPVPSCVSYSAWVSAHPRYASAAIDVVTGGAALADHEAARRAAIGEAVERYCANVVPADLPTRSFRALRREGADAVDPREFALYSPSQYAHRGFPFVAPTPDLEIAWTPGRALTGGGEILVPASLVYVNYFRGARAAEPPTNYPVLAGTAAGTSPPEATVAALEEVLERDAVTLWWLSGAPATAGTEPATPGPLATALTEAERAGLRVSLLRVPSTFDVNVAGVFVEDPARRLVGFGSACRPTWEAAVAKAFTEALGTHEASLDLLDGEGPYWTAVRAGKITRDPYRPHRRDRAHLDDFRPDLRDVNDVRLHLQLYLDPRAQDQRLDRLRRPAPARTGPADIPAGTAERLGHYLGLLAGRGLRAVAVDLTLPEAAGLSVVRVVVPGLYSNAPAAFPFLGGERLYREPAARGWTPRPLTEDDLVRDPLPFS</sequence>
<comment type="caution">
    <text evidence="2">The sequence shown here is derived from an EMBL/GenBank/DDBJ whole genome shotgun (WGS) entry which is preliminary data.</text>
</comment>
<dbReference type="Gene3D" id="3.30.1330.230">
    <property type="match status" value="1"/>
</dbReference>
<dbReference type="InterPro" id="IPR003776">
    <property type="entry name" value="YcaO-like_dom"/>
</dbReference>
<name>A0A372G7H6_9ACTN</name>
<dbReference type="PROSITE" id="PS51664">
    <property type="entry name" value="YCAO"/>
    <property type="match status" value="1"/>
</dbReference>